<proteinExistence type="predicted"/>
<dbReference type="InterPro" id="IPR045025">
    <property type="entry name" value="HACL1-like"/>
</dbReference>
<feature type="binding site" evidence="16">
    <location>
        <position position="618"/>
    </location>
    <ligand>
        <name>[4Fe-4S] cluster</name>
        <dbReference type="ChEBI" id="CHEBI:49883"/>
        <label>1</label>
    </ligand>
</feature>
<name>A0A7C4NNT6_STAMA</name>
<evidence type="ECO:0000256" key="13">
    <source>
        <dbReference type="ARBA" id="ARBA00048332"/>
    </source>
</evidence>
<evidence type="ECO:0000256" key="5">
    <source>
        <dbReference type="ARBA" id="ARBA00022448"/>
    </source>
</evidence>
<evidence type="ECO:0000256" key="1">
    <source>
        <dbReference type="ARBA" id="ARBA00002995"/>
    </source>
</evidence>
<reference evidence="19" key="1">
    <citation type="journal article" date="2020" name="mSystems">
        <title>Genome- and Community-Level Interaction Insights into Carbon Utilization and Element Cycling Functions of Hydrothermarchaeota in Hydrothermal Sediment.</title>
        <authorList>
            <person name="Zhou Z."/>
            <person name="Liu Y."/>
            <person name="Xu W."/>
            <person name="Pan J."/>
            <person name="Luo Z.H."/>
            <person name="Li M."/>
        </authorList>
    </citation>
    <scope>NUCLEOTIDE SEQUENCE [LARGE SCALE GENOMIC DNA]</scope>
    <source>
        <strain evidence="18">SpSt-638</strain>
        <strain evidence="19">SpSt-648</strain>
    </source>
</reference>
<dbReference type="InterPro" id="IPR009014">
    <property type="entry name" value="Transketo_C/PFOR_II"/>
</dbReference>
<keyword evidence="8 15" id="KW-0249">Electron transport</keyword>
<keyword evidence="5 15" id="KW-0813">Transport</keyword>
<evidence type="ECO:0000256" key="12">
    <source>
        <dbReference type="ARBA" id="ARBA00030514"/>
    </source>
</evidence>
<accession>A0A7C4NNT6</accession>
<comment type="subunit">
    <text evidence="3">Heterodimer composed of an alpha and a beta subunit.</text>
</comment>
<feature type="binding site" evidence="16">
    <location>
        <position position="580"/>
    </location>
    <ligand>
        <name>[4Fe-4S] cluster</name>
        <dbReference type="ChEBI" id="CHEBI:49883"/>
        <label>1</label>
    </ligand>
</feature>
<dbReference type="InterPro" id="IPR017896">
    <property type="entry name" value="4Fe4S_Fe-S-bd"/>
</dbReference>
<evidence type="ECO:0000313" key="18">
    <source>
        <dbReference type="EMBL" id="HGQ59877.1"/>
    </source>
</evidence>
<dbReference type="CDD" id="cd02008">
    <property type="entry name" value="TPP_IOR_alpha"/>
    <property type="match status" value="1"/>
</dbReference>
<comment type="catalytic activity">
    <reaction evidence="14">
        <text>a 2-oxocarboxylate + 2 oxidized [2Fe-2S]-[ferredoxin] + CoA = an acyl-CoA + 2 reduced [2Fe-2S]-[ferredoxin] + CO2 + H(+)</text>
        <dbReference type="Rhea" id="RHEA:42316"/>
        <dbReference type="Rhea" id="RHEA-COMP:10000"/>
        <dbReference type="Rhea" id="RHEA-COMP:10001"/>
        <dbReference type="ChEBI" id="CHEBI:15378"/>
        <dbReference type="ChEBI" id="CHEBI:16526"/>
        <dbReference type="ChEBI" id="CHEBI:33737"/>
        <dbReference type="ChEBI" id="CHEBI:33738"/>
        <dbReference type="ChEBI" id="CHEBI:35179"/>
        <dbReference type="ChEBI" id="CHEBI:57287"/>
        <dbReference type="ChEBI" id="CHEBI:58342"/>
        <dbReference type="EC" id="1.2.7.11"/>
    </reaction>
</comment>
<evidence type="ECO:0000256" key="11">
    <source>
        <dbReference type="ARBA" id="ARBA00023014"/>
    </source>
</evidence>
<feature type="binding site" evidence="16">
    <location>
        <position position="611"/>
    </location>
    <ligand>
        <name>[4Fe-4S] cluster</name>
        <dbReference type="ChEBI" id="CHEBI:49883"/>
        <label>2</label>
    </ligand>
</feature>
<dbReference type="Pfam" id="PF02775">
    <property type="entry name" value="TPP_enzyme_C"/>
    <property type="match status" value="1"/>
</dbReference>
<evidence type="ECO:0000256" key="6">
    <source>
        <dbReference type="ARBA" id="ARBA00022485"/>
    </source>
</evidence>
<feature type="binding site" evidence="16">
    <location>
        <position position="577"/>
    </location>
    <ligand>
        <name>[4Fe-4S] cluster</name>
        <dbReference type="ChEBI" id="CHEBI:49883"/>
        <label>1</label>
    </ligand>
</feature>
<evidence type="ECO:0000256" key="10">
    <source>
        <dbReference type="ARBA" id="ARBA00023004"/>
    </source>
</evidence>
<dbReference type="AlphaFoldDB" id="A0A7C4NNT6"/>
<keyword evidence="11 15" id="KW-0411">Iron-sulfur</keyword>
<comment type="catalytic activity">
    <reaction evidence="13 15">
        <text>indole-3-pyruvate + 2 oxidized [2Fe-2S]-[ferredoxin] + CoA = (indol-3-yl)acetyl-CoA + 2 reduced [2Fe-2S]-[ferredoxin] + CO2 + H(+)</text>
        <dbReference type="Rhea" id="RHEA:12645"/>
        <dbReference type="Rhea" id="RHEA-COMP:10000"/>
        <dbReference type="Rhea" id="RHEA-COMP:10001"/>
        <dbReference type="ChEBI" id="CHEBI:15378"/>
        <dbReference type="ChEBI" id="CHEBI:16526"/>
        <dbReference type="ChEBI" id="CHEBI:17640"/>
        <dbReference type="ChEBI" id="CHEBI:33737"/>
        <dbReference type="ChEBI" id="CHEBI:33738"/>
        <dbReference type="ChEBI" id="CHEBI:57271"/>
        <dbReference type="ChEBI" id="CHEBI:57287"/>
        <dbReference type="EC" id="1.2.7.8"/>
    </reaction>
</comment>
<evidence type="ECO:0000256" key="3">
    <source>
        <dbReference type="ARBA" id="ARBA00011631"/>
    </source>
</evidence>
<dbReference type="Pfam" id="PF01855">
    <property type="entry name" value="POR_N"/>
    <property type="match status" value="1"/>
</dbReference>
<evidence type="ECO:0000313" key="19">
    <source>
        <dbReference type="EMBL" id="HGQ73984.1"/>
    </source>
</evidence>
<evidence type="ECO:0000256" key="15">
    <source>
        <dbReference type="PIRNR" id="PIRNR006439"/>
    </source>
</evidence>
<dbReference type="GO" id="GO:0046872">
    <property type="term" value="F:metal ion binding"/>
    <property type="evidence" value="ECO:0007669"/>
    <property type="project" value="UniProtKB-UniRule"/>
</dbReference>
<dbReference type="EMBL" id="DTBE01000104">
    <property type="protein sequence ID" value="HGQ59877.1"/>
    <property type="molecule type" value="Genomic_DNA"/>
</dbReference>
<dbReference type="SUPFAM" id="SSF52518">
    <property type="entry name" value="Thiamin diphosphate-binding fold (THDP-binding)"/>
    <property type="match status" value="2"/>
</dbReference>
<feature type="binding site" evidence="16">
    <location>
        <position position="614"/>
    </location>
    <ligand>
        <name>[4Fe-4S] cluster</name>
        <dbReference type="ChEBI" id="CHEBI:49883"/>
        <label>2</label>
    </ligand>
</feature>
<dbReference type="PROSITE" id="PS51379">
    <property type="entry name" value="4FE4S_FER_2"/>
    <property type="match status" value="2"/>
</dbReference>
<keyword evidence="7 15" id="KW-0479">Metal-binding</keyword>
<dbReference type="GO" id="GO:0018491">
    <property type="term" value="F:2-oxobutyrate synthase activity"/>
    <property type="evidence" value="ECO:0007669"/>
    <property type="project" value="UniProtKB-ARBA"/>
</dbReference>
<dbReference type="PANTHER" id="PTHR43710:SF7">
    <property type="entry name" value="INDOLEPYRUVATE OXIDOREDUCTASE SUBUNIT IORA"/>
    <property type="match status" value="1"/>
</dbReference>
<evidence type="ECO:0000256" key="14">
    <source>
        <dbReference type="ARBA" id="ARBA00048893"/>
    </source>
</evidence>
<dbReference type="GO" id="GO:0030976">
    <property type="term" value="F:thiamine pyrophosphate binding"/>
    <property type="evidence" value="ECO:0007669"/>
    <property type="project" value="InterPro"/>
</dbReference>
<keyword evidence="10 15" id="KW-0408">Iron</keyword>
<dbReference type="Gene3D" id="3.40.50.920">
    <property type="match status" value="1"/>
</dbReference>
<comment type="subunit">
    <text evidence="2 15">Heterodimer of the IorA and IorB subunits.</text>
</comment>
<feature type="domain" description="4Fe-4S ferredoxin-type" evidence="17">
    <location>
        <begin position="599"/>
        <end position="628"/>
    </location>
</feature>
<feature type="binding site" evidence="16">
    <location>
        <position position="608"/>
    </location>
    <ligand>
        <name>[4Fe-4S] cluster</name>
        <dbReference type="ChEBI" id="CHEBI:49883"/>
        <label>2</label>
    </ligand>
</feature>
<dbReference type="GO" id="GO:0019164">
    <property type="term" value="F:pyruvate synthase activity"/>
    <property type="evidence" value="ECO:0007669"/>
    <property type="project" value="UniProtKB-ARBA"/>
</dbReference>
<dbReference type="PIRSF" id="PIRSF006439">
    <property type="entry name" value="Indolepyruvate_ferr_oxidored"/>
    <property type="match status" value="1"/>
</dbReference>
<feature type="binding site" evidence="16">
    <location>
        <position position="583"/>
    </location>
    <ligand>
        <name>[4Fe-4S] cluster</name>
        <dbReference type="ChEBI" id="CHEBI:49883"/>
        <label>1</label>
    </ligand>
</feature>
<dbReference type="InterPro" id="IPR011766">
    <property type="entry name" value="TPP_enzyme_TPP-bd"/>
</dbReference>
<dbReference type="NCBIfam" id="TIGR03336">
    <property type="entry name" value="IOR_alpha"/>
    <property type="match status" value="1"/>
</dbReference>
<dbReference type="Gene3D" id="3.30.70.20">
    <property type="match status" value="1"/>
</dbReference>
<gene>
    <name evidence="19" type="primary">iorA</name>
    <name evidence="18" type="ORF">ENU09_04105</name>
    <name evidence="19" type="ORF">ENU20_02780</name>
</gene>
<comment type="caution">
    <text evidence="19">The sequence shown here is derived from an EMBL/GenBank/DDBJ whole genome shotgun (WGS) entry which is preliminary data.</text>
</comment>
<evidence type="ECO:0000259" key="17">
    <source>
        <dbReference type="PROSITE" id="PS51379"/>
    </source>
</evidence>
<evidence type="ECO:0000256" key="4">
    <source>
        <dbReference type="ARBA" id="ARBA00017710"/>
    </source>
</evidence>
<evidence type="ECO:0000256" key="16">
    <source>
        <dbReference type="PIRSR" id="PIRSR006439-50"/>
    </source>
</evidence>
<dbReference type="EMBL" id="DTBP01000017">
    <property type="protein sequence ID" value="HGQ73984.1"/>
    <property type="molecule type" value="Genomic_DNA"/>
</dbReference>
<keyword evidence="9 15" id="KW-0560">Oxidoreductase</keyword>
<protein>
    <recommendedName>
        <fullName evidence="4 15">Indolepyruvate oxidoreductase subunit IorA</fullName>
        <shortName evidence="15">IOR</shortName>
        <ecNumber evidence="15">1.2.7.8</ecNumber>
    </recommendedName>
    <alternativeName>
        <fullName evidence="12 15">Indolepyruvate ferredoxin oxidoreductase subunit alpha</fullName>
    </alternativeName>
</protein>
<dbReference type="SUPFAM" id="SSF54862">
    <property type="entry name" value="4Fe-4S ferredoxins"/>
    <property type="match status" value="1"/>
</dbReference>
<dbReference type="Gene3D" id="3.40.50.970">
    <property type="match status" value="2"/>
</dbReference>
<dbReference type="Pfam" id="PF00037">
    <property type="entry name" value="Fer4"/>
    <property type="match status" value="1"/>
</dbReference>
<dbReference type="InterPro" id="IPR029061">
    <property type="entry name" value="THDP-binding"/>
</dbReference>
<comment type="function">
    <text evidence="1 15">Catalyzes the ferredoxin-dependent oxidative decarboxylation of arylpyruvates.</text>
</comment>
<dbReference type="CDD" id="cd07034">
    <property type="entry name" value="TPP_PYR_PFOR_IOR-alpha_like"/>
    <property type="match status" value="1"/>
</dbReference>
<keyword evidence="19" id="KW-0670">Pyruvate</keyword>
<dbReference type="PROSITE" id="PS00198">
    <property type="entry name" value="4FE4S_FER_1"/>
    <property type="match status" value="1"/>
</dbReference>
<dbReference type="InterPro" id="IPR002880">
    <property type="entry name" value="Pyrv_Fd/Flavodoxin_OxRdtase_N"/>
</dbReference>
<evidence type="ECO:0000256" key="9">
    <source>
        <dbReference type="ARBA" id="ARBA00023002"/>
    </source>
</evidence>
<evidence type="ECO:0000256" key="7">
    <source>
        <dbReference type="ARBA" id="ARBA00022723"/>
    </source>
</evidence>
<organism evidence="19">
    <name type="scientific">Staphylothermus marinus</name>
    <dbReference type="NCBI Taxonomy" id="2280"/>
    <lineage>
        <taxon>Archaea</taxon>
        <taxon>Thermoproteota</taxon>
        <taxon>Thermoprotei</taxon>
        <taxon>Desulfurococcales</taxon>
        <taxon>Desulfurococcaceae</taxon>
        <taxon>Staphylothermus</taxon>
    </lineage>
</organism>
<keyword evidence="6 15" id="KW-0004">4Fe-4S</keyword>
<evidence type="ECO:0000256" key="2">
    <source>
        <dbReference type="ARBA" id="ARBA00011238"/>
    </source>
</evidence>
<dbReference type="InterPro" id="IPR017900">
    <property type="entry name" value="4Fe4S_Fe_S_CS"/>
</dbReference>
<sequence>MSEILLPKGSKTLLMGNEAIARAALESGICFASAYPGTPSTEIVETLAEVAEELGIRVEWSTNEKVAFEAAYAVALTGVKSLTAMKHVGLNVASDILMSSAYSGVNAGFIVVSADDPSQHSSQNEQDNRWYGFLSHLPVVEPSSPRDAYRLVRESYRLSEKYMQPVIFRSTTRISHTRQYIVLEEDIPANKVCMGDFKIDIERYVLIPAHSRKQKTRMMSIWHKIREEEGREPFIKVINPGMKKVIVASGIAYSYVDEALDLLNLKDSYTVVKVNLPVPLPWKPIVEALEDANKVLVVEELDPIVEKQVKEIALDHGLKAEIHGKKYVPENWELNTEIVYMSIASFEGINPVSPWASIGDIVTEPPVPPRPPILCAGCPHRSTFYILKTAANKAGLKNVIYTGDIGCYTLGYQKPFETQMTSFEMGGGVGIAHGLSIATDKPVVAVVGDSTFFHACIPQAINIVYNRGRSIVVVLDNFYTAMTGHQPHPGSGLSATFREAPRIMVEDVLKAIGYETIVINPMSVRESISKVVEAYKKYVAGSNVAIVSRLKCALIVLRESRVKNVKLPIYRIVDEKCNACMACVNLLACPAIVVYPDHAKPVILEDICVGCGLCAEVCPFKAIIVSREGSEKWIDLWLR</sequence>
<evidence type="ECO:0000256" key="8">
    <source>
        <dbReference type="ARBA" id="ARBA00022982"/>
    </source>
</evidence>
<dbReference type="PANTHER" id="PTHR43710">
    <property type="entry name" value="2-HYDROXYACYL-COA LYASE"/>
    <property type="match status" value="1"/>
</dbReference>
<dbReference type="SUPFAM" id="SSF52922">
    <property type="entry name" value="TK C-terminal domain-like"/>
    <property type="match status" value="1"/>
</dbReference>
<feature type="binding site" evidence="16">
    <location>
        <position position="589"/>
    </location>
    <ligand>
        <name>[4Fe-4S] cluster</name>
        <dbReference type="ChEBI" id="CHEBI:49883"/>
        <label>2</label>
    </ligand>
</feature>
<comment type="cofactor">
    <cofactor evidence="15 16">
        <name>[4Fe-4S] cluster</name>
        <dbReference type="ChEBI" id="CHEBI:49883"/>
    </cofactor>
    <text evidence="15 16">Binds 2 [4Fe-4S] clusters. In this family the first cluster has a non-standard and varying [4Fe-4S] binding motif CX(2)CX(2)CX(4-5)CP.</text>
</comment>
<dbReference type="FunFam" id="3.40.50.970:FF:000039">
    <property type="entry name" value="Indolepyruvate oxidoreductase subunit IorA"/>
    <property type="match status" value="1"/>
</dbReference>
<dbReference type="GO" id="GO:0051539">
    <property type="term" value="F:4 iron, 4 sulfur cluster binding"/>
    <property type="evidence" value="ECO:0007669"/>
    <property type="project" value="UniProtKB-UniRule"/>
</dbReference>
<dbReference type="EC" id="1.2.7.8" evidence="15"/>
<dbReference type="GO" id="GO:0043805">
    <property type="term" value="F:indolepyruvate ferredoxin oxidoreductase activity"/>
    <property type="evidence" value="ECO:0007669"/>
    <property type="project" value="UniProtKB-UniRule"/>
</dbReference>
<dbReference type="InterPro" id="IPR017721">
    <property type="entry name" value="IorA"/>
</dbReference>
<feature type="domain" description="4Fe-4S ferredoxin-type" evidence="17">
    <location>
        <begin position="568"/>
        <end position="597"/>
    </location>
</feature>